<proteinExistence type="predicted"/>
<evidence type="ECO:0000313" key="8">
    <source>
        <dbReference type="EMBL" id="AOM82876.1"/>
    </source>
</evidence>
<keyword evidence="4 6" id="KW-1133">Transmembrane helix</keyword>
<dbReference type="PROSITE" id="PS50850">
    <property type="entry name" value="MFS"/>
    <property type="match status" value="1"/>
</dbReference>
<evidence type="ECO:0000256" key="6">
    <source>
        <dbReference type="SAM" id="Phobius"/>
    </source>
</evidence>
<feature type="transmembrane region" description="Helical" evidence="6">
    <location>
        <begin position="167"/>
        <end position="186"/>
    </location>
</feature>
<accession>A0A1D7QV25</accession>
<feature type="transmembrane region" description="Helical" evidence="6">
    <location>
        <begin position="227"/>
        <end position="248"/>
    </location>
</feature>
<name>A0A1D7QV25_9BACI</name>
<dbReference type="InterPro" id="IPR020846">
    <property type="entry name" value="MFS_dom"/>
</dbReference>
<evidence type="ECO:0000256" key="5">
    <source>
        <dbReference type="ARBA" id="ARBA00023136"/>
    </source>
</evidence>
<reference evidence="8 9" key="1">
    <citation type="submission" date="2015-08" db="EMBL/GenBank/DDBJ databases">
        <title>The complete genome sequence of Bacillus beveridgei MLTeJB.</title>
        <authorList>
            <person name="Hanson T.E."/>
            <person name="Mesa C."/>
            <person name="Basesman S.M."/>
            <person name="Oremland R.S."/>
        </authorList>
    </citation>
    <scope>NUCLEOTIDE SEQUENCE [LARGE SCALE GENOMIC DNA]</scope>
    <source>
        <strain evidence="8 9">MLTeJB</strain>
    </source>
</reference>
<gene>
    <name evidence="8" type="ORF">BBEV_1513</name>
</gene>
<feature type="transmembrane region" description="Helical" evidence="6">
    <location>
        <begin position="260"/>
        <end position="281"/>
    </location>
</feature>
<feature type="transmembrane region" description="Helical" evidence="6">
    <location>
        <begin position="44"/>
        <end position="66"/>
    </location>
</feature>
<dbReference type="CDD" id="cd17353">
    <property type="entry name" value="MFS_OFA_like"/>
    <property type="match status" value="1"/>
</dbReference>
<dbReference type="OrthoDB" id="9793415at2"/>
<dbReference type="Pfam" id="PF07690">
    <property type="entry name" value="MFS_1"/>
    <property type="match status" value="1"/>
</dbReference>
<feature type="transmembrane region" description="Helical" evidence="6">
    <location>
        <begin position="139"/>
        <end position="161"/>
    </location>
</feature>
<feature type="transmembrane region" description="Helical" evidence="6">
    <location>
        <begin position="100"/>
        <end position="118"/>
    </location>
</feature>
<evidence type="ECO:0000256" key="2">
    <source>
        <dbReference type="ARBA" id="ARBA00022448"/>
    </source>
</evidence>
<keyword evidence="5 6" id="KW-0472">Membrane</keyword>
<dbReference type="KEGG" id="bbev:BBEV_1513"/>
<dbReference type="PANTHER" id="PTHR11360:SF317">
    <property type="entry name" value="MAJOR FACILITATOR SUPERFAMILY (MFS) PROFILE DOMAIN-CONTAINING PROTEIN-RELATED"/>
    <property type="match status" value="1"/>
</dbReference>
<protein>
    <submittedName>
        <fullName evidence="8">Transporter, major facilitator superfamily</fullName>
    </submittedName>
</protein>
<dbReference type="AlphaFoldDB" id="A0A1D7QV25"/>
<evidence type="ECO:0000259" key="7">
    <source>
        <dbReference type="PROSITE" id="PS50850"/>
    </source>
</evidence>
<feature type="transmembrane region" description="Helical" evidence="6">
    <location>
        <begin position="351"/>
        <end position="370"/>
    </location>
</feature>
<evidence type="ECO:0000256" key="1">
    <source>
        <dbReference type="ARBA" id="ARBA00004651"/>
    </source>
</evidence>
<organism evidence="8 9">
    <name type="scientific">Salisediminibacterium beveridgei</name>
    <dbReference type="NCBI Taxonomy" id="632773"/>
    <lineage>
        <taxon>Bacteria</taxon>
        <taxon>Bacillati</taxon>
        <taxon>Bacillota</taxon>
        <taxon>Bacilli</taxon>
        <taxon>Bacillales</taxon>
        <taxon>Bacillaceae</taxon>
        <taxon>Salisediminibacterium</taxon>
    </lineage>
</organism>
<dbReference type="PATRIC" id="fig|632773.3.peg.1592"/>
<feature type="transmembrane region" description="Helical" evidence="6">
    <location>
        <begin position="293"/>
        <end position="311"/>
    </location>
</feature>
<dbReference type="STRING" id="632773.BBEV_1513"/>
<dbReference type="EMBL" id="CP012502">
    <property type="protein sequence ID" value="AOM82876.1"/>
    <property type="molecule type" value="Genomic_DNA"/>
</dbReference>
<feature type="domain" description="Major facilitator superfamily (MFS) profile" evidence="7">
    <location>
        <begin position="5"/>
        <end position="406"/>
    </location>
</feature>
<evidence type="ECO:0000256" key="3">
    <source>
        <dbReference type="ARBA" id="ARBA00022692"/>
    </source>
</evidence>
<dbReference type="Gene3D" id="1.20.1250.20">
    <property type="entry name" value="MFS general substrate transporter like domains"/>
    <property type="match status" value="2"/>
</dbReference>
<dbReference type="Proteomes" id="UP000094463">
    <property type="component" value="Chromosome"/>
</dbReference>
<evidence type="ECO:0000256" key="4">
    <source>
        <dbReference type="ARBA" id="ARBA00022989"/>
    </source>
</evidence>
<feature type="transmembrane region" description="Helical" evidence="6">
    <location>
        <begin position="317"/>
        <end position="339"/>
    </location>
</feature>
<keyword evidence="2" id="KW-0813">Transport</keyword>
<dbReference type="InterPro" id="IPR011701">
    <property type="entry name" value="MFS"/>
</dbReference>
<evidence type="ECO:0000313" key="9">
    <source>
        <dbReference type="Proteomes" id="UP000094463"/>
    </source>
</evidence>
<dbReference type="InterPro" id="IPR050327">
    <property type="entry name" value="Proton-linked_MCT"/>
</dbReference>
<keyword evidence="9" id="KW-1185">Reference proteome</keyword>
<dbReference type="GO" id="GO:0022857">
    <property type="term" value="F:transmembrane transporter activity"/>
    <property type="evidence" value="ECO:0007669"/>
    <property type="project" value="InterPro"/>
</dbReference>
<dbReference type="PANTHER" id="PTHR11360">
    <property type="entry name" value="MONOCARBOXYLATE TRANSPORTER"/>
    <property type="match status" value="1"/>
</dbReference>
<dbReference type="InterPro" id="IPR036259">
    <property type="entry name" value="MFS_trans_sf"/>
</dbReference>
<comment type="subcellular location">
    <subcellularLocation>
        <location evidence="1">Cell membrane</location>
        <topology evidence="1">Multi-pass membrane protein</topology>
    </subcellularLocation>
</comment>
<keyword evidence="3 6" id="KW-0812">Transmembrane</keyword>
<sequence length="418" mass="44474">MKTKNRWLIALSAVAIHLSIGSAYAYSVFQLPIANELGWATSQVSLAFTIAIFFLGISAAFFGPFVEKRGPRAAASLAAVLFSSGLLISGVSIMLESLPLFLLGYGAIGGMGLGLGYISPVSTLVKWFPDRRGLATGMAVFGFGAGALLAGPVAASLINMIGIANTFFTLGVTFFVLMISGALYIARPPEGWQPASMIESASGPAKKKMKEDLAQLTAKEARKTARFWMLWLMMFINITVGIMIISVASPMAQEKVGMSIIAAGTMVGIMGLFNGGGRIVWATASDYIGRQRIFAIFFGVQFAAFMILPSITNVIVFQILIFLVISMYGGGFASLPAFIGDLFGTKELGAIHGLLLTSWSMAGVVGPMTVSYIRESTGTYDSVFYIFSVLLLVAFVTSILMIKNINKVKAAKKNAEAA</sequence>
<feature type="transmembrane region" description="Helical" evidence="6">
    <location>
        <begin position="382"/>
        <end position="402"/>
    </location>
</feature>
<dbReference type="RefSeq" id="WP_069364915.1">
    <property type="nucleotide sequence ID" value="NZ_CP012502.1"/>
</dbReference>
<dbReference type="GO" id="GO:0005886">
    <property type="term" value="C:plasma membrane"/>
    <property type="evidence" value="ECO:0007669"/>
    <property type="project" value="UniProtKB-SubCell"/>
</dbReference>
<feature type="transmembrane region" description="Helical" evidence="6">
    <location>
        <begin position="73"/>
        <end position="94"/>
    </location>
</feature>
<dbReference type="SUPFAM" id="SSF103473">
    <property type="entry name" value="MFS general substrate transporter"/>
    <property type="match status" value="1"/>
</dbReference>